<comment type="caution">
    <text evidence="1">The sequence shown here is derived from an EMBL/GenBank/DDBJ whole genome shotgun (WGS) entry which is preliminary data.</text>
</comment>
<name>A0A9W6QCY8_9ACTN</name>
<dbReference type="EMBL" id="BSSA01000020">
    <property type="protein sequence ID" value="GLW72789.1"/>
    <property type="molecule type" value="Genomic_DNA"/>
</dbReference>
<sequence length="145" mass="16138">MIEVVREMRTVRPAGEVLAYLADFAHAAEWDPGTAECVPLGAGPPVPGARWRNVSVFRGRRTELVYELAARESDRLVFVGRNRTVTATDEILVDPSPDGSGAVVRYRARLRFHGVARLAEPFLRREFGRLADAVEQRLPAVLDRS</sequence>
<reference evidence="1" key="1">
    <citation type="submission" date="2023-02" db="EMBL/GenBank/DDBJ databases">
        <title>Kitasatospora phosalacinea NBRC 14627.</title>
        <authorList>
            <person name="Ichikawa N."/>
            <person name="Sato H."/>
            <person name="Tonouchi N."/>
        </authorList>
    </citation>
    <scope>NUCLEOTIDE SEQUENCE</scope>
    <source>
        <strain evidence="1">NBRC 14627</strain>
    </source>
</reference>
<organism evidence="1 2">
    <name type="scientific">Kitasatospora phosalacinea</name>
    <dbReference type="NCBI Taxonomy" id="2065"/>
    <lineage>
        <taxon>Bacteria</taxon>
        <taxon>Bacillati</taxon>
        <taxon>Actinomycetota</taxon>
        <taxon>Actinomycetes</taxon>
        <taxon>Kitasatosporales</taxon>
        <taxon>Streptomycetaceae</taxon>
        <taxon>Kitasatospora</taxon>
    </lineage>
</organism>
<protein>
    <submittedName>
        <fullName evidence="1">Polyketide cyclase</fullName>
    </submittedName>
</protein>
<dbReference type="InterPro" id="IPR019587">
    <property type="entry name" value="Polyketide_cyclase/dehydratase"/>
</dbReference>
<dbReference type="Proteomes" id="UP001165041">
    <property type="component" value="Unassembled WGS sequence"/>
</dbReference>
<accession>A0A9W6QCY8</accession>
<dbReference type="InterPro" id="IPR023393">
    <property type="entry name" value="START-like_dom_sf"/>
</dbReference>
<gene>
    <name evidence="1" type="ORF">Kpho02_50880</name>
</gene>
<dbReference type="Gene3D" id="3.30.530.20">
    <property type="match status" value="1"/>
</dbReference>
<dbReference type="AlphaFoldDB" id="A0A9W6QCY8"/>
<proteinExistence type="predicted"/>
<dbReference type="Pfam" id="PF10604">
    <property type="entry name" value="Polyketide_cyc2"/>
    <property type="match status" value="1"/>
</dbReference>
<evidence type="ECO:0000313" key="1">
    <source>
        <dbReference type="EMBL" id="GLW72789.1"/>
    </source>
</evidence>
<dbReference type="SUPFAM" id="SSF55961">
    <property type="entry name" value="Bet v1-like"/>
    <property type="match status" value="1"/>
</dbReference>
<evidence type="ECO:0000313" key="2">
    <source>
        <dbReference type="Proteomes" id="UP001165041"/>
    </source>
</evidence>